<dbReference type="OrthoDB" id="670199at2759"/>
<dbReference type="PROSITE" id="PS50994">
    <property type="entry name" value="INTEGRASE"/>
    <property type="match status" value="1"/>
</dbReference>
<protein>
    <submittedName>
        <fullName evidence="3">Uncharacterized protein LOC103698652</fullName>
    </submittedName>
</protein>
<dbReference type="KEGG" id="pda:103698652"/>
<dbReference type="InterPro" id="IPR052160">
    <property type="entry name" value="Gypsy_RT_Integrase-like"/>
</dbReference>
<feature type="domain" description="Integrase catalytic" evidence="1">
    <location>
        <begin position="1"/>
        <end position="151"/>
    </location>
</feature>
<dbReference type="PANTHER" id="PTHR47266">
    <property type="entry name" value="ENDONUCLEASE-RELATED"/>
    <property type="match status" value="1"/>
</dbReference>
<keyword evidence="2" id="KW-1185">Reference proteome</keyword>
<dbReference type="SUPFAM" id="SSF53098">
    <property type="entry name" value="Ribonuclease H-like"/>
    <property type="match status" value="1"/>
</dbReference>
<dbReference type="InterPro" id="IPR001584">
    <property type="entry name" value="Integrase_cat-core"/>
</dbReference>
<sequence length="297" mass="34226">MGIDFMGPFPSSFNNQYNLVAVDYVSKWVEVTATQTNDSRMVMRFVKKNIFSRFGVLRAIISDEGSHFCNRSFEALLKKYGVTHKVALAYHPQTNGQVELANRELKQILEKIVSSSRKDWANKLDDAHCPYRTAFKTPLGMSPYRLVFGKSCHLPVELEHRAYWAIKELNMDLKAAGEKKLLQLSEFEEFRLDAYKNTRIYKEKIKHWHDKHFQIRNFEIGQQVLLFNSRLKLFPGKLHSRRSGPFTITKVYPYGAVEVRSEVTGAFKVNGQCLKPYLSSNAVPKGVIYSLKNPTYG</sequence>
<organism evidence="2 3">
    <name type="scientific">Phoenix dactylifera</name>
    <name type="common">Date palm</name>
    <dbReference type="NCBI Taxonomy" id="42345"/>
    <lineage>
        <taxon>Eukaryota</taxon>
        <taxon>Viridiplantae</taxon>
        <taxon>Streptophyta</taxon>
        <taxon>Embryophyta</taxon>
        <taxon>Tracheophyta</taxon>
        <taxon>Spermatophyta</taxon>
        <taxon>Magnoliopsida</taxon>
        <taxon>Liliopsida</taxon>
        <taxon>Arecaceae</taxon>
        <taxon>Coryphoideae</taxon>
        <taxon>Phoeniceae</taxon>
        <taxon>Phoenix</taxon>
    </lineage>
</organism>
<dbReference type="Gene3D" id="3.30.420.10">
    <property type="entry name" value="Ribonuclease H-like superfamily/Ribonuclease H"/>
    <property type="match status" value="1"/>
</dbReference>
<dbReference type="InterPro" id="IPR012337">
    <property type="entry name" value="RNaseH-like_sf"/>
</dbReference>
<dbReference type="AlphaFoldDB" id="A0A8B8J0U2"/>
<dbReference type="Pfam" id="PF00665">
    <property type="entry name" value="rve"/>
    <property type="match status" value="1"/>
</dbReference>
<name>A0A8B8J0U2_PHODC</name>
<accession>A0A8B8J0U2</accession>
<dbReference type="GO" id="GO:0003676">
    <property type="term" value="F:nucleic acid binding"/>
    <property type="evidence" value="ECO:0007669"/>
    <property type="project" value="InterPro"/>
</dbReference>
<evidence type="ECO:0000313" key="3">
    <source>
        <dbReference type="RefSeq" id="XP_026657461.2"/>
    </source>
</evidence>
<dbReference type="GeneID" id="103698652"/>
<evidence type="ECO:0000313" key="2">
    <source>
        <dbReference type="Proteomes" id="UP000228380"/>
    </source>
</evidence>
<dbReference type="GO" id="GO:0015074">
    <property type="term" value="P:DNA integration"/>
    <property type="evidence" value="ECO:0007669"/>
    <property type="project" value="InterPro"/>
</dbReference>
<evidence type="ECO:0000259" key="1">
    <source>
        <dbReference type="PROSITE" id="PS50994"/>
    </source>
</evidence>
<dbReference type="RefSeq" id="XP_026657461.2">
    <property type="nucleotide sequence ID" value="XM_026801660.2"/>
</dbReference>
<dbReference type="InterPro" id="IPR036397">
    <property type="entry name" value="RNaseH_sf"/>
</dbReference>
<proteinExistence type="predicted"/>
<reference evidence="3" key="1">
    <citation type="submission" date="2025-08" db="UniProtKB">
        <authorList>
            <consortium name="RefSeq"/>
        </authorList>
    </citation>
    <scope>IDENTIFICATION</scope>
    <source>
        <tissue evidence="3">Young leaves</tissue>
    </source>
</reference>
<dbReference type="Proteomes" id="UP000228380">
    <property type="component" value="Unplaced"/>
</dbReference>
<gene>
    <name evidence="3" type="primary">LOC103698652</name>
</gene>